<accession>A0AAV5F0I4</accession>
<dbReference type="GO" id="GO:0071014">
    <property type="term" value="C:post-mRNA release spliceosomal complex"/>
    <property type="evidence" value="ECO:0007669"/>
    <property type="project" value="TreeGrafter"/>
</dbReference>
<dbReference type="Proteomes" id="UP001054889">
    <property type="component" value="Unassembled WGS sequence"/>
</dbReference>
<dbReference type="AlphaFoldDB" id="A0AAV5F0I4"/>
<dbReference type="GO" id="GO:0000974">
    <property type="term" value="C:Prp19 complex"/>
    <property type="evidence" value="ECO:0007669"/>
    <property type="project" value="TreeGrafter"/>
</dbReference>
<keyword evidence="4" id="KW-1185">Reference proteome</keyword>
<organism evidence="3 4">
    <name type="scientific">Eleusine coracana subsp. coracana</name>
    <dbReference type="NCBI Taxonomy" id="191504"/>
    <lineage>
        <taxon>Eukaryota</taxon>
        <taxon>Viridiplantae</taxon>
        <taxon>Streptophyta</taxon>
        <taxon>Embryophyta</taxon>
        <taxon>Tracheophyta</taxon>
        <taxon>Spermatophyta</taxon>
        <taxon>Magnoliopsida</taxon>
        <taxon>Liliopsida</taxon>
        <taxon>Poales</taxon>
        <taxon>Poaceae</taxon>
        <taxon>PACMAD clade</taxon>
        <taxon>Chloridoideae</taxon>
        <taxon>Cynodonteae</taxon>
        <taxon>Eleusininae</taxon>
        <taxon>Eleusine</taxon>
    </lineage>
</organism>
<feature type="domain" description="Pre-mRNA-splicing factor Syf1/CRNKL1-like C-terminal HAT-repeats" evidence="2">
    <location>
        <begin position="69"/>
        <end position="107"/>
    </location>
</feature>
<dbReference type="GO" id="GO:0000349">
    <property type="term" value="P:generation of catalytic spliceosome for first transesterification step"/>
    <property type="evidence" value="ECO:0007669"/>
    <property type="project" value="TreeGrafter"/>
</dbReference>
<keyword evidence="1" id="KW-0677">Repeat</keyword>
<dbReference type="Pfam" id="PF23231">
    <property type="entry name" value="HAT_Syf1_CNRKL1_C"/>
    <property type="match status" value="2"/>
</dbReference>
<name>A0AAV5F0I4_ELECO</name>
<dbReference type="InterPro" id="IPR045075">
    <property type="entry name" value="Syf1-like"/>
</dbReference>
<dbReference type="InterPro" id="IPR055430">
    <property type="entry name" value="HAT_Syf1_CNRKL1_C"/>
</dbReference>
<dbReference type="PANTHER" id="PTHR11246">
    <property type="entry name" value="PRE-MRNA SPLICING FACTOR"/>
    <property type="match status" value="1"/>
</dbReference>
<dbReference type="SUPFAM" id="SSF48452">
    <property type="entry name" value="TPR-like"/>
    <property type="match status" value="1"/>
</dbReference>
<evidence type="ECO:0000259" key="2">
    <source>
        <dbReference type="Pfam" id="PF23231"/>
    </source>
</evidence>
<sequence>MQTHPVRPATTYAEAIRSVDPRKATGKPHTLWVAFAKMDEGRGMLDSAREVFRRATQVDFSVDEPPCGKLWCFYADLMETHGGLDATLAVYEKTHDLGLATPLLVLNAGRQALVFLR</sequence>
<evidence type="ECO:0000313" key="4">
    <source>
        <dbReference type="Proteomes" id="UP001054889"/>
    </source>
</evidence>
<dbReference type="PANTHER" id="PTHR11246:SF19">
    <property type="entry name" value="OS06G0235800 PROTEIN"/>
    <property type="match status" value="1"/>
</dbReference>
<proteinExistence type="predicted"/>
<dbReference type="EMBL" id="BQKI01000081">
    <property type="protein sequence ID" value="GJN29189.1"/>
    <property type="molecule type" value="Genomic_DNA"/>
</dbReference>
<evidence type="ECO:0000313" key="3">
    <source>
        <dbReference type="EMBL" id="GJN29189.1"/>
    </source>
</evidence>
<protein>
    <recommendedName>
        <fullName evidence="2">Pre-mRNA-splicing factor Syf1/CRNKL1-like C-terminal HAT-repeats domain-containing protein</fullName>
    </recommendedName>
</protein>
<evidence type="ECO:0000256" key="1">
    <source>
        <dbReference type="ARBA" id="ARBA00022737"/>
    </source>
</evidence>
<feature type="domain" description="Pre-mRNA-splicing factor Syf1/CRNKL1-like C-terminal HAT-repeats" evidence="2">
    <location>
        <begin position="21"/>
        <end position="61"/>
    </location>
</feature>
<reference evidence="3" key="1">
    <citation type="journal article" date="2018" name="DNA Res.">
        <title>Multiple hybrid de novo genome assembly of finger millet, an orphan allotetraploid crop.</title>
        <authorList>
            <person name="Hatakeyama M."/>
            <person name="Aluri S."/>
            <person name="Balachadran M.T."/>
            <person name="Sivarajan S.R."/>
            <person name="Patrignani A."/>
            <person name="Gruter S."/>
            <person name="Poveda L."/>
            <person name="Shimizu-Inatsugi R."/>
            <person name="Baeten J."/>
            <person name="Francoijs K.J."/>
            <person name="Nataraja K.N."/>
            <person name="Reddy Y.A.N."/>
            <person name="Phadnis S."/>
            <person name="Ravikumar R.L."/>
            <person name="Schlapbach R."/>
            <person name="Sreeman S.M."/>
            <person name="Shimizu K.K."/>
        </authorList>
    </citation>
    <scope>NUCLEOTIDE SEQUENCE</scope>
</reference>
<reference evidence="3" key="2">
    <citation type="submission" date="2021-12" db="EMBL/GenBank/DDBJ databases">
        <title>Resequencing data analysis of finger millet.</title>
        <authorList>
            <person name="Hatakeyama M."/>
            <person name="Aluri S."/>
            <person name="Balachadran M.T."/>
            <person name="Sivarajan S.R."/>
            <person name="Poveda L."/>
            <person name="Shimizu-Inatsugi R."/>
            <person name="Schlapbach R."/>
            <person name="Sreeman S.M."/>
            <person name="Shimizu K.K."/>
        </authorList>
    </citation>
    <scope>NUCLEOTIDE SEQUENCE</scope>
</reference>
<comment type="caution">
    <text evidence="3">The sequence shown here is derived from an EMBL/GenBank/DDBJ whole genome shotgun (WGS) entry which is preliminary data.</text>
</comment>
<gene>
    <name evidence="3" type="primary">gb17386</name>
    <name evidence="3" type="ORF">PR202_gb17386</name>
</gene>
<dbReference type="Gene3D" id="1.25.40.10">
    <property type="entry name" value="Tetratricopeptide repeat domain"/>
    <property type="match status" value="1"/>
</dbReference>
<dbReference type="InterPro" id="IPR011990">
    <property type="entry name" value="TPR-like_helical_dom_sf"/>
</dbReference>
<dbReference type="GO" id="GO:0071007">
    <property type="term" value="C:U2-type catalytic step 2 spliceosome"/>
    <property type="evidence" value="ECO:0007669"/>
    <property type="project" value="TreeGrafter"/>
</dbReference>